<organism evidence="2 3">
    <name type="scientific">Levilinea saccharolytica</name>
    <dbReference type="NCBI Taxonomy" id="229921"/>
    <lineage>
        <taxon>Bacteria</taxon>
        <taxon>Bacillati</taxon>
        <taxon>Chloroflexota</taxon>
        <taxon>Anaerolineae</taxon>
        <taxon>Anaerolineales</taxon>
        <taxon>Anaerolineaceae</taxon>
        <taxon>Levilinea</taxon>
    </lineage>
</organism>
<evidence type="ECO:0000313" key="3">
    <source>
        <dbReference type="Proteomes" id="UP000050501"/>
    </source>
</evidence>
<evidence type="ECO:0000256" key="1">
    <source>
        <dbReference type="SAM" id="Phobius"/>
    </source>
</evidence>
<keyword evidence="1" id="KW-1133">Transmembrane helix</keyword>
<gene>
    <name evidence="2" type="ORF">ADN01_15235</name>
</gene>
<accession>A0A0P6XE16</accession>
<evidence type="ECO:0008006" key="4">
    <source>
        <dbReference type="Google" id="ProtNLM"/>
    </source>
</evidence>
<keyword evidence="3" id="KW-1185">Reference proteome</keyword>
<dbReference type="RefSeq" id="WP_062416777.1">
    <property type="nucleotide sequence ID" value="NZ_DF967974.1"/>
</dbReference>
<protein>
    <recommendedName>
        <fullName evidence="4">DUF4878 domain-containing protein</fullName>
    </recommendedName>
</protein>
<dbReference type="AlphaFoldDB" id="A0A0P6XE16"/>
<keyword evidence="1" id="KW-0472">Membrane</keyword>
<sequence length="157" mass="17816">MKQDRFLMAILAGIGILVVISLTIFLVRRQQITYLPEDTPSAVVHNYVVALQSGDFERAHGYLAEAAGRPSLQAFRDVFLTKQLQPGQASLKLGETFISGEQATVQLTVIQGDSGLMGSSYRQNDRATLEQQNGTWKIRYLPYPYFNWDWFQEELKK</sequence>
<keyword evidence="1" id="KW-0812">Transmembrane</keyword>
<evidence type="ECO:0000313" key="2">
    <source>
        <dbReference type="EMBL" id="KPL77932.1"/>
    </source>
</evidence>
<dbReference type="OrthoDB" id="160535at2"/>
<feature type="transmembrane region" description="Helical" evidence="1">
    <location>
        <begin position="6"/>
        <end position="27"/>
    </location>
</feature>
<reference evidence="2 3" key="1">
    <citation type="submission" date="2015-07" db="EMBL/GenBank/DDBJ databases">
        <title>Genome sequence of Levilinea saccharolytica DSM 16555.</title>
        <authorList>
            <person name="Hemp J."/>
            <person name="Ward L.M."/>
            <person name="Pace L.A."/>
            <person name="Fischer W.W."/>
        </authorList>
    </citation>
    <scope>NUCLEOTIDE SEQUENCE [LARGE SCALE GENOMIC DNA]</scope>
    <source>
        <strain evidence="2 3">KIBI-1</strain>
    </source>
</reference>
<dbReference type="Proteomes" id="UP000050501">
    <property type="component" value="Unassembled WGS sequence"/>
</dbReference>
<name>A0A0P6XE16_9CHLR</name>
<dbReference type="Gene3D" id="3.10.450.50">
    <property type="match status" value="1"/>
</dbReference>
<proteinExistence type="predicted"/>
<comment type="caution">
    <text evidence="2">The sequence shown here is derived from an EMBL/GenBank/DDBJ whole genome shotgun (WGS) entry which is preliminary data.</text>
</comment>
<dbReference type="EMBL" id="LGCM01000058">
    <property type="protein sequence ID" value="KPL77932.1"/>
    <property type="molecule type" value="Genomic_DNA"/>
</dbReference>
<dbReference type="STRING" id="229921.ADN01_15235"/>